<protein>
    <recommendedName>
        <fullName evidence="4">EamA domain-containing protein</fullName>
    </recommendedName>
</protein>
<evidence type="ECO:0000256" key="3">
    <source>
        <dbReference type="SAM" id="Phobius"/>
    </source>
</evidence>
<gene>
    <name evidence="5" type="ORF">GCM10007971_18110</name>
</gene>
<evidence type="ECO:0000313" key="5">
    <source>
        <dbReference type="EMBL" id="GGN57281.1"/>
    </source>
</evidence>
<comment type="subcellular location">
    <subcellularLocation>
        <location evidence="1">Endomembrane system</location>
        <topology evidence="1">Multi-pass membrane protein</topology>
    </subcellularLocation>
</comment>
<keyword evidence="3" id="KW-0812">Transmembrane</keyword>
<dbReference type="EMBL" id="BMOS01000010">
    <property type="protein sequence ID" value="GGN57281.1"/>
    <property type="molecule type" value="Genomic_DNA"/>
</dbReference>
<dbReference type="Pfam" id="PF00892">
    <property type="entry name" value="EamA"/>
    <property type="match status" value="1"/>
</dbReference>
<organism evidence="5 6">
    <name type="scientific">Oceanobacillus indicireducens</name>
    <dbReference type="NCBI Taxonomy" id="1004261"/>
    <lineage>
        <taxon>Bacteria</taxon>
        <taxon>Bacillati</taxon>
        <taxon>Bacillota</taxon>
        <taxon>Bacilli</taxon>
        <taxon>Bacillales</taxon>
        <taxon>Bacillaceae</taxon>
        <taxon>Oceanobacillus</taxon>
    </lineage>
</organism>
<keyword evidence="3" id="KW-0472">Membrane</keyword>
<dbReference type="AlphaFoldDB" id="A0A917XYK8"/>
<comment type="similarity">
    <text evidence="2">Belongs to the EamA transporter family.</text>
</comment>
<dbReference type="InterPro" id="IPR037185">
    <property type="entry name" value="EmrE-like"/>
</dbReference>
<name>A0A917XYK8_9BACI</name>
<keyword evidence="3" id="KW-1133">Transmembrane helix</keyword>
<evidence type="ECO:0000313" key="6">
    <source>
        <dbReference type="Proteomes" id="UP000624041"/>
    </source>
</evidence>
<reference evidence="5" key="1">
    <citation type="journal article" date="2014" name="Int. J. Syst. Evol. Microbiol.">
        <title>Complete genome sequence of Corynebacterium casei LMG S-19264T (=DSM 44701T), isolated from a smear-ripened cheese.</title>
        <authorList>
            <consortium name="US DOE Joint Genome Institute (JGI-PGF)"/>
            <person name="Walter F."/>
            <person name="Albersmeier A."/>
            <person name="Kalinowski J."/>
            <person name="Ruckert C."/>
        </authorList>
    </citation>
    <scope>NUCLEOTIDE SEQUENCE</scope>
    <source>
        <strain evidence="5">JCM 17251</strain>
    </source>
</reference>
<accession>A0A917XYK8</accession>
<evidence type="ECO:0000259" key="4">
    <source>
        <dbReference type="Pfam" id="PF00892"/>
    </source>
</evidence>
<feature type="transmembrane region" description="Helical" evidence="3">
    <location>
        <begin position="12"/>
        <end position="39"/>
    </location>
</feature>
<sequence length="57" mass="6153">MIFSLEPVFAALFGYIFINEVMGSTDYIGALLAIAGVIISSTNKKGENKRLLSKNVS</sequence>
<evidence type="ECO:0000256" key="1">
    <source>
        <dbReference type="ARBA" id="ARBA00004127"/>
    </source>
</evidence>
<dbReference type="InterPro" id="IPR000620">
    <property type="entry name" value="EamA_dom"/>
</dbReference>
<comment type="caution">
    <text evidence="5">The sequence shown here is derived from an EMBL/GenBank/DDBJ whole genome shotgun (WGS) entry which is preliminary data.</text>
</comment>
<evidence type="ECO:0000256" key="2">
    <source>
        <dbReference type="ARBA" id="ARBA00007362"/>
    </source>
</evidence>
<dbReference type="GO" id="GO:0016020">
    <property type="term" value="C:membrane"/>
    <property type="evidence" value="ECO:0007669"/>
    <property type="project" value="InterPro"/>
</dbReference>
<dbReference type="Proteomes" id="UP000624041">
    <property type="component" value="Unassembled WGS sequence"/>
</dbReference>
<reference evidence="5" key="2">
    <citation type="submission" date="2020-09" db="EMBL/GenBank/DDBJ databases">
        <authorList>
            <person name="Sun Q."/>
            <person name="Ohkuma M."/>
        </authorList>
    </citation>
    <scope>NUCLEOTIDE SEQUENCE</scope>
    <source>
        <strain evidence="5">JCM 17251</strain>
    </source>
</reference>
<proteinExistence type="inferred from homology"/>
<feature type="domain" description="EamA" evidence="4">
    <location>
        <begin position="1"/>
        <end position="41"/>
    </location>
</feature>
<dbReference type="SUPFAM" id="SSF103481">
    <property type="entry name" value="Multidrug resistance efflux transporter EmrE"/>
    <property type="match status" value="1"/>
</dbReference>
<keyword evidence="6" id="KW-1185">Reference proteome</keyword>